<reference evidence="9 10" key="1">
    <citation type="submission" date="2019-08" db="EMBL/GenBank/DDBJ databases">
        <title>Deep-cultivation of Planctomycetes and their phenomic and genomic characterization uncovers novel biology.</title>
        <authorList>
            <person name="Wiegand S."/>
            <person name="Jogler M."/>
            <person name="Boedeker C."/>
            <person name="Pinto D."/>
            <person name="Vollmers J."/>
            <person name="Rivas-Marin E."/>
            <person name="Kohn T."/>
            <person name="Peeters S.H."/>
            <person name="Heuer A."/>
            <person name="Rast P."/>
            <person name="Oberbeckmann S."/>
            <person name="Bunk B."/>
            <person name="Jeske O."/>
            <person name="Meyerdierks A."/>
            <person name="Storesund J.E."/>
            <person name="Kallscheuer N."/>
            <person name="Luecker S."/>
            <person name="Lage O.M."/>
            <person name="Pohl T."/>
            <person name="Merkel B.J."/>
            <person name="Hornburger P."/>
            <person name="Mueller R.-W."/>
            <person name="Bruemmer F."/>
            <person name="Labrenz M."/>
            <person name="Spormann A.M."/>
            <person name="Op den Camp H."/>
            <person name="Overmann J."/>
            <person name="Amann R."/>
            <person name="Jetten M.S.M."/>
            <person name="Mascher T."/>
            <person name="Medema M.H."/>
            <person name="Devos D.P."/>
            <person name="Kaster A.-K."/>
            <person name="Ovreas L."/>
            <person name="Rohde M."/>
            <person name="Galperin M.Y."/>
            <person name="Jogler C."/>
        </authorList>
    </citation>
    <scope>NUCLEOTIDE SEQUENCE [LARGE SCALE GENOMIC DNA]</scope>
    <source>
        <strain evidence="9 10">FC18</strain>
    </source>
</reference>
<evidence type="ECO:0000259" key="8">
    <source>
        <dbReference type="PROSITE" id="PS51379"/>
    </source>
</evidence>
<evidence type="ECO:0000256" key="2">
    <source>
        <dbReference type="ARBA" id="ARBA00022723"/>
    </source>
</evidence>
<accession>A0A5B9PNJ1</accession>
<dbReference type="InterPro" id="IPR014710">
    <property type="entry name" value="RmlC-like_jellyroll"/>
</dbReference>
<dbReference type="PANTHER" id="PTHR42859">
    <property type="entry name" value="OXIDOREDUCTASE"/>
    <property type="match status" value="1"/>
</dbReference>
<keyword evidence="4" id="KW-0408">Iron</keyword>
<feature type="domain" description="Cyclic nucleotide-binding" evidence="7">
    <location>
        <begin position="166"/>
        <end position="225"/>
    </location>
</feature>
<evidence type="ECO:0000256" key="1">
    <source>
        <dbReference type="ARBA" id="ARBA00022485"/>
    </source>
</evidence>
<feature type="domain" description="Cyclic nucleotide-binding" evidence="7">
    <location>
        <begin position="62"/>
        <end position="88"/>
    </location>
</feature>
<dbReference type="Pfam" id="PF00027">
    <property type="entry name" value="cNMP_binding"/>
    <property type="match status" value="2"/>
</dbReference>
<keyword evidence="10" id="KW-1185">Reference proteome</keyword>
<evidence type="ECO:0000256" key="6">
    <source>
        <dbReference type="SAM" id="MobiDB-lite"/>
    </source>
</evidence>
<dbReference type="RefSeq" id="WP_162273956.1">
    <property type="nucleotide sequence ID" value="NZ_CP042912.1"/>
</dbReference>
<proteinExistence type="predicted"/>
<keyword evidence="1" id="KW-0004">4Fe-4S</keyword>
<dbReference type="SUPFAM" id="SSF54862">
    <property type="entry name" value="4Fe-4S ferredoxins"/>
    <property type="match status" value="1"/>
</dbReference>
<dbReference type="KEGG" id="mff:MFFC18_40270"/>
<feature type="region of interest" description="Disordered" evidence="6">
    <location>
        <begin position="119"/>
        <end position="146"/>
    </location>
</feature>
<feature type="domain" description="4Fe-4S ferredoxin-type" evidence="8">
    <location>
        <begin position="486"/>
        <end position="515"/>
    </location>
</feature>
<evidence type="ECO:0000259" key="7">
    <source>
        <dbReference type="PROSITE" id="PS50042"/>
    </source>
</evidence>
<dbReference type="STRING" id="980251.GCA_001642875_02217"/>
<feature type="domain" description="4Fe-4S ferredoxin-type" evidence="8">
    <location>
        <begin position="417"/>
        <end position="445"/>
    </location>
</feature>
<keyword evidence="5" id="KW-0411">Iron-sulfur</keyword>
<dbReference type="CDD" id="cd16367">
    <property type="entry name" value="DMSOR_beta_like"/>
    <property type="match status" value="1"/>
</dbReference>
<dbReference type="Proteomes" id="UP000322214">
    <property type="component" value="Chromosome"/>
</dbReference>
<dbReference type="PROSITE" id="PS00198">
    <property type="entry name" value="4FE4S_FER_1"/>
    <property type="match status" value="1"/>
</dbReference>
<dbReference type="Pfam" id="PF13247">
    <property type="entry name" value="Fer4_11"/>
    <property type="match status" value="1"/>
</dbReference>
<dbReference type="SUPFAM" id="SSF51206">
    <property type="entry name" value="cAMP-binding domain-like"/>
    <property type="match status" value="2"/>
</dbReference>
<dbReference type="PANTHER" id="PTHR42859:SF17">
    <property type="entry name" value="ELECTRON TRANSPORT PROTEIN HYDN-RELATED"/>
    <property type="match status" value="1"/>
</dbReference>
<dbReference type="InterPro" id="IPR000595">
    <property type="entry name" value="cNMP-bd_dom"/>
</dbReference>
<dbReference type="InterPro" id="IPR018490">
    <property type="entry name" value="cNMP-bd_dom_sf"/>
</dbReference>
<gene>
    <name evidence="9" type="primary">ydhX</name>
    <name evidence="9" type="ORF">MFFC18_40270</name>
</gene>
<protein>
    <submittedName>
        <fullName evidence="9">Putative ferredoxin-like protein YdhX</fullName>
    </submittedName>
</protein>
<sequence length="576" mass="64609">MENSTRIKFPARWSEPLDPDMDARAVDGLLKVAPFTAMNPESFSESMPLSGILKNDSRLQQLEKGDIIVREGDYGGSAFLIVSGEALVSTRSLPPEVLGRGNKERKGWGRAIAQLWRNSNQTEARDYSKTKTPNQDTGTGLRDHSSGTHVFLHDIPRVIPPEHSITLGEGEIFGEISALTRSARSATVVANSKMVVLEIRWQGFRELMLRNEAMGQHIEKRYRENSLQAHLRETEIFRDLPDDVIRKLADRTIFQTFGNYQWSHKFKSTLKKDISQRILNEPLIAEQGDYVDGLVLIRNGFARLSRKHGEGHQTIAYLGKGDTFGFREVVHNWATGQQRPWMLSLRSLGFVDVLKIPVTVLEELVLPQLRESSFPAPLPDLAGDGKARNRRLTPRAKSMEPGLMEFLVENRFINGTQAMMIDLDRCTRCDDCVRACASTHDNNPRFVRHGPVHDHWMIANACMHCLDPVCMIGCPTGAIGRDRETGNVAINDTTCIGCSTCANNCPYHNIQMVQVNDNRGNPIRDSETSLPVIKATKCDLCLEQPFGPACQRACPHDALVRIDISSPDDVMEWTEK</sequence>
<evidence type="ECO:0000313" key="10">
    <source>
        <dbReference type="Proteomes" id="UP000322214"/>
    </source>
</evidence>
<keyword evidence="2" id="KW-0479">Metal-binding</keyword>
<dbReference type="Gene3D" id="3.30.70.20">
    <property type="match status" value="2"/>
</dbReference>
<dbReference type="PROSITE" id="PS51379">
    <property type="entry name" value="4FE4S_FER_2"/>
    <property type="match status" value="3"/>
</dbReference>
<evidence type="ECO:0000256" key="5">
    <source>
        <dbReference type="ARBA" id="ARBA00023014"/>
    </source>
</evidence>
<organism evidence="9 10">
    <name type="scientific">Mariniblastus fucicola</name>
    <dbReference type="NCBI Taxonomy" id="980251"/>
    <lineage>
        <taxon>Bacteria</taxon>
        <taxon>Pseudomonadati</taxon>
        <taxon>Planctomycetota</taxon>
        <taxon>Planctomycetia</taxon>
        <taxon>Pirellulales</taxon>
        <taxon>Pirellulaceae</taxon>
        <taxon>Mariniblastus</taxon>
    </lineage>
</organism>
<feature type="domain" description="Cyclic nucleotide-binding" evidence="7">
    <location>
        <begin position="236"/>
        <end position="367"/>
    </location>
</feature>
<feature type="domain" description="4Fe-4S ferredoxin-type" evidence="8">
    <location>
        <begin position="453"/>
        <end position="484"/>
    </location>
</feature>
<dbReference type="InterPro" id="IPR050294">
    <property type="entry name" value="RnfB_subfamily"/>
</dbReference>
<dbReference type="GO" id="GO:0046872">
    <property type="term" value="F:metal ion binding"/>
    <property type="evidence" value="ECO:0007669"/>
    <property type="project" value="UniProtKB-KW"/>
</dbReference>
<dbReference type="InterPro" id="IPR017900">
    <property type="entry name" value="4Fe4S_Fe_S_CS"/>
</dbReference>
<dbReference type="CDD" id="cd00038">
    <property type="entry name" value="CAP_ED"/>
    <property type="match status" value="2"/>
</dbReference>
<name>A0A5B9PNJ1_9BACT</name>
<dbReference type="EMBL" id="CP042912">
    <property type="protein sequence ID" value="QEG24111.1"/>
    <property type="molecule type" value="Genomic_DNA"/>
</dbReference>
<dbReference type="AlphaFoldDB" id="A0A5B9PNJ1"/>
<dbReference type="Gene3D" id="2.60.120.10">
    <property type="entry name" value="Jelly Rolls"/>
    <property type="match status" value="2"/>
</dbReference>
<keyword evidence="3" id="KW-0677">Repeat</keyword>
<dbReference type="GO" id="GO:0051539">
    <property type="term" value="F:4 iron, 4 sulfur cluster binding"/>
    <property type="evidence" value="ECO:0007669"/>
    <property type="project" value="UniProtKB-KW"/>
</dbReference>
<evidence type="ECO:0000313" key="9">
    <source>
        <dbReference type="EMBL" id="QEG24111.1"/>
    </source>
</evidence>
<evidence type="ECO:0000256" key="3">
    <source>
        <dbReference type="ARBA" id="ARBA00022737"/>
    </source>
</evidence>
<dbReference type="PROSITE" id="PS50042">
    <property type="entry name" value="CNMP_BINDING_3"/>
    <property type="match status" value="3"/>
</dbReference>
<evidence type="ECO:0000256" key="4">
    <source>
        <dbReference type="ARBA" id="ARBA00023004"/>
    </source>
</evidence>
<dbReference type="InterPro" id="IPR017896">
    <property type="entry name" value="4Fe4S_Fe-S-bd"/>
</dbReference>